<dbReference type="RefSeq" id="WP_203626235.1">
    <property type="nucleotide sequence ID" value="NZ_BOLQ01000003.1"/>
</dbReference>
<gene>
    <name evidence="2" type="ORF">ACFQ4P_03450</name>
</gene>
<dbReference type="Proteomes" id="UP001597196">
    <property type="component" value="Unassembled WGS sequence"/>
</dbReference>
<protein>
    <submittedName>
        <fullName evidence="2">Endonuclease/exonuclease/phosphatase family protein</fullName>
    </submittedName>
</protein>
<dbReference type="Gene3D" id="3.60.10.10">
    <property type="entry name" value="Endonuclease/exonuclease/phosphatase"/>
    <property type="match status" value="1"/>
</dbReference>
<keyword evidence="2" id="KW-0540">Nuclease</keyword>
<dbReference type="InterPro" id="IPR005135">
    <property type="entry name" value="Endo/exonuclease/phosphatase"/>
</dbReference>
<dbReference type="SUPFAM" id="SSF56219">
    <property type="entry name" value="DNase I-like"/>
    <property type="match status" value="1"/>
</dbReference>
<dbReference type="EMBL" id="JBHTOC010000004">
    <property type="protein sequence ID" value="MFD1429307.1"/>
    <property type="molecule type" value="Genomic_DNA"/>
</dbReference>
<dbReference type="InterPro" id="IPR036691">
    <property type="entry name" value="Endo/exonu/phosph_ase_sf"/>
</dbReference>
<evidence type="ECO:0000259" key="1">
    <source>
        <dbReference type="Pfam" id="PF03372"/>
    </source>
</evidence>
<accession>A0ABW4CEU8</accession>
<feature type="domain" description="Endonuclease/exonuclease/phosphatase" evidence="1">
    <location>
        <begin position="19"/>
        <end position="214"/>
    </location>
</feature>
<sequence>MTTVAKQQRQVINVELHVATFNIAGGQHPDLEALQRLFSQEHLAVIGVQEIDRFTARNPFDMPAVIGGTQYTNSFAEAMPLMGGSYGIATFADRPLADCDATHFASHGEEPRVFQRGVYHVAGHDIAVYNTHFAFEDSALRINEAAQLLDALGADPLKEQIVFGDFNMDQRHEEWQVLADQLNMANGQDGRWLDTYMWRDATMQQFAIDNIFTSRI</sequence>
<dbReference type="Pfam" id="PF03372">
    <property type="entry name" value="Exo_endo_phos"/>
    <property type="match status" value="1"/>
</dbReference>
<keyword evidence="2" id="KW-0255">Endonuclease</keyword>
<evidence type="ECO:0000313" key="2">
    <source>
        <dbReference type="EMBL" id="MFD1429307.1"/>
    </source>
</evidence>
<comment type="caution">
    <text evidence="2">The sequence shown here is derived from an EMBL/GenBank/DDBJ whole genome shotgun (WGS) entry which is preliminary data.</text>
</comment>
<proteinExistence type="predicted"/>
<reference evidence="3" key="1">
    <citation type="journal article" date="2019" name="Int. J. Syst. Evol. Microbiol.">
        <title>The Global Catalogue of Microorganisms (GCM) 10K type strain sequencing project: providing services to taxonomists for standard genome sequencing and annotation.</title>
        <authorList>
            <consortium name="The Broad Institute Genomics Platform"/>
            <consortium name="The Broad Institute Genome Sequencing Center for Infectious Disease"/>
            <person name="Wu L."/>
            <person name="Ma J."/>
        </authorList>
    </citation>
    <scope>NUCLEOTIDE SEQUENCE [LARGE SCALE GENOMIC DNA]</scope>
    <source>
        <strain evidence="3">CCM 8980</strain>
    </source>
</reference>
<keyword evidence="3" id="KW-1185">Reference proteome</keyword>
<keyword evidence="2" id="KW-0378">Hydrolase</keyword>
<evidence type="ECO:0000313" key="3">
    <source>
        <dbReference type="Proteomes" id="UP001597196"/>
    </source>
</evidence>
<name>A0ABW4CEU8_9LACO</name>
<dbReference type="GO" id="GO:0004519">
    <property type="term" value="F:endonuclease activity"/>
    <property type="evidence" value="ECO:0007669"/>
    <property type="project" value="UniProtKB-KW"/>
</dbReference>
<organism evidence="2 3">
    <name type="scientific">Lacticaseibacillus mingshuiensis</name>
    <dbReference type="NCBI Taxonomy" id="2799574"/>
    <lineage>
        <taxon>Bacteria</taxon>
        <taxon>Bacillati</taxon>
        <taxon>Bacillota</taxon>
        <taxon>Bacilli</taxon>
        <taxon>Lactobacillales</taxon>
        <taxon>Lactobacillaceae</taxon>
        <taxon>Lacticaseibacillus</taxon>
    </lineage>
</organism>